<dbReference type="CDD" id="cd08276">
    <property type="entry name" value="MDR7"/>
    <property type="match status" value="1"/>
</dbReference>
<gene>
    <name evidence="2" type="ORF">AVDCRST_MAG35-2272</name>
</gene>
<dbReference type="AlphaFoldDB" id="A0A6J4PWA9"/>
<dbReference type="Pfam" id="PF00107">
    <property type="entry name" value="ADH_zinc_N"/>
    <property type="match status" value="1"/>
</dbReference>
<dbReference type="EMBL" id="CADCUY010000466">
    <property type="protein sequence ID" value="CAA9425346.1"/>
    <property type="molecule type" value="Genomic_DNA"/>
</dbReference>
<dbReference type="InterPro" id="IPR052711">
    <property type="entry name" value="Zinc_ADH-like"/>
</dbReference>
<dbReference type="Gene3D" id="3.40.50.720">
    <property type="entry name" value="NAD(P)-binding Rossmann-like Domain"/>
    <property type="match status" value="1"/>
</dbReference>
<dbReference type="EC" id="1.1.1.1" evidence="2"/>
<dbReference type="InterPro" id="IPR013149">
    <property type="entry name" value="ADH-like_C"/>
</dbReference>
<dbReference type="PANTHER" id="PTHR45033:SF2">
    <property type="entry name" value="ZINC-TYPE ALCOHOL DEHYDROGENASE-LIKE PROTEIN C1773.06C"/>
    <property type="match status" value="1"/>
</dbReference>
<name>A0A6J4PWA9_9ACTN</name>
<protein>
    <submittedName>
        <fullName evidence="2">Alcohol dehydrogenase</fullName>
        <ecNumber evidence="2">1.1.1.1</ecNumber>
    </submittedName>
</protein>
<dbReference type="Pfam" id="PF08240">
    <property type="entry name" value="ADH_N"/>
    <property type="match status" value="1"/>
</dbReference>
<dbReference type="InterPro" id="IPR011032">
    <property type="entry name" value="GroES-like_sf"/>
</dbReference>
<dbReference type="GO" id="GO:0004022">
    <property type="term" value="F:alcohol dehydrogenase (NAD+) activity"/>
    <property type="evidence" value="ECO:0007669"/>
    <property type="project" value="UniProtKB-EC"/>
</dbReference>
<dbReference type="PANTHER" id="PTHR45033">
    <property type="match status" value="1"/>
</dbReference>
<evidence type="ECO:0000259" key="1">
    <source>
        <dbReference type="SMART" id="SM00829"/>
    </source>
</evidence>
<dbReference type="Gene3D" id="3.90.180.10">
    <property type="entry name" value="Medium-chain alcohol dehydrogenases, catalytic domain"/>
    <property type="match status" value="1"/>
</dbReference>
<evidence type="ECO:0000313" key="2">
    <source>
        <dbReference type="EMBL" id="CAA9425346.1"/>
    </source>
</evidence>
<dbReference type="InterPro" id="IPR020843">
    <property type="entry name" value="ER"/>
</dbReference>
<dbReference type="InterPro" id="IPR036291">
    <property type="entry name" value="NAD(P)-bd_dom_sf"/>
</dbReference>
<organism evidence="2">
    <name type="scientific">uncultured Quadrisphaera sp</name>
    <dbReference type="NCBI Taxonomy" id="904978"/>
    <lineage>
        <taxon>Bacteria</taxon>
        <taxon>Bacillati</taxon>
        <taxon>Actinomycetota</taxon>
        <taxon>Actinomycetes</taxon>
        <taxon>Kineosporiales</taxon>
        <taxon>Kineosporiaceae</taxon>
        <taxon>Quadrisphaera</taxon>
        <taxon>environmental samples</taxon>
    </lineage>
</organism>
<dbReference type="InterPro" id="IPR013154">
    <property type="entry name" value="ADH-like_N"/>
</dbReference>
<reference evidence="2" key="1">
    <citation type="submission" date="2020-02" db="EMBL/GenBank/DDBJ databases">
        <authorList>
            <person name="Meier V. D."/>
        </authorList>
    </citation>
    <scope>NUCLEOTIDE SEQUENCE</scope>
    <source>
        <strain evidence="2">AVDCRST_MAG35</strain>
    </source>
</reference>
<dbReference type="SUPFAM" id="SSF51735">
    <property type="entry name" value="NAD(P)-binding Rossmann-fold domains"/>
    <property type="match status" value="1"/>
</dbReference>
<sequence length="337" mass="34465">MEQWLLPAGVTDAEGLVLREVPVPEPGPGEVRITVRAVSINARDALILAGPFGRAGDRDLVPLSDVAGEIDAVGEGVTQWAVGDRVTDLHFAGWDDGPAPDDRGGVGLGADGDDGVLAEQVVLRADRVTRMPANLSFAEASALPVAGVTAWNAVMGRLPVGPGDTVVVIGSGGVALFALQIATAAGARVVAMGRREEQGERLLAMGATDFVNGTTVPGWAAELAGRCGGAAKVVNTIGMRAVGACLPALAGGGEVAVVGLVEHGSATLDGDALLGRELVVRGVSVGSHRMHRDLVALVEREHLRPVIDRTFPFSKAPEAFRAQAGGGLFGKLVIEVA</sequence>
<dbReference type="SMART" id="SM00829">
    <property type="entry name" value="PKS_ER"/>
    <property type="match status" value="1"/>
</dbReference>
<dbReference type="SUPFAM" id="SSF50129">
    <property type="entry name" value="GroES-like"/>
    <property type="match status" value="1"/>
</dbReference>
<keyword evidence="2" id="KW-0560">Oxidoreductase</keyword>
<feature type="domain" description="Enoyl reductase (ER)" evidence="1">
    <location>
        <begin position="11"/>
        <end position="334"/>
    </location>
</feature>
<accession>A0A6J4PWA9</accession>
<proteinExistence type="predicted"/>